<proteinExistence type="predicted"/>
<feature type="region of interest" description="Disordered" evidence="1">
    <location>
        <begin position="96"/>
        <end position="129"/>
    </location>
</feature>
<keyword evidence="2" id="KW-0472">Membrane</keyword>
<evidence type="ECO:0000313" key="3">
    <source>
        <dbReference type="EMBL" id="KAH0917121.1"/>
    </source>
</evidence>
<evidence type="ECO:0000313" key="4">
    <source>
        <dbReference type="Proteomes" id="UP000824890"/>
    </source>
</evidence>
<keyword evidence="2" id="KW-0812">Transmembrane</keyword>
<reference evidence="3 4" key="1">
    <citation type="submission" date="2021-05" db="EMBL/GenBank/DDBJ databases">
        <title>Genome Assembly of Synthetic Allotetraploid Brassica napus Reveals Homoeologous Exchanges between Subgenomes.</title>
        <authorList>
            <person name="Davis J.T."/>
        </authorList>
    </citation>
    <scope>NUCLEOTIDE SEQUENCE [LARGE SCALE GENOMIC DNA]</scope>
    <source>
        <strain evidence="4">cv. Da-Ae</strain>
        <tissue evidence="3">Seedling</tissue>
    </source>
</reference>
<comment type="caution">
    <text evidence="3">The sequence shown here is derived from an EMBL/GenBank/DDBJ whole genome shotgun (WGS) entry which is preliminary data.</text>
</comment>
<gene>
    <name evidence="3" type="ORF">HID58_024781</name>
</gene>
<sequence length="230" mass="25283">MSAMSAILKAILQLWFLQPVVIITALLLAVFPQFILVVGQFPTVPTTKCVISVVESFYHYDVTVKVELCPSRCPIYVYGAEPVLDGNVNMEHAANVADQAPPGGSPQQDGVALEEYSGRNDPTVERRGRRNKFSGNLLLEGEMVTGEYDEDLIDDSDQGAVDGEEKWRGDRSLSQYGTTVETGETSRPQVGKRKRSKALVYNRKHGVLTACGSKKMRAGVVIVDKFDVED</sequence>
<accession>A0ABQ8CL90</accession>
<feature type="compositionally biased region" description="Basic and acidic residues" evidence="1">
    <location>
        <begin position="116"/>
        <end position="126"/>
    </location>
</feature>
<feature type="transmembrane region" description="Helical" evidence="2">
    <location>
        <begin position="12"/>
        <end position="36"/>
    </location>
</feature>
<evidence type="ECO:0000256" key="1">
    <source>
        <dbReference type="SAM" id="MobiDB-lite"/>
    </source>
</evidence>
<dbReference type="Proteomes" id="UP000824890">
    <property type="component" value="Unassembled WGS sequence"/>
</dbReference>
<dbReference type="EMBL" id="JAGKQM010000007">
    <property type="protein sequence ID" value="KAH0917121.1"/>
    <property type="molecule type" value="Genomic_DNA"/>
</dbReference>
<feature type="compositionally biased region" description="Polar residues" evidence="1">
    <location>
        <begin position="177"/>
        <end position="188"/>
    </location>
</feature>
<keyword evidence="4" id="KW-1185">Reference proteome</keyword>
<feature type="non-terminal residue" evidence="3">
    <location>
        <position position="230"/>
    </location>
</feature>
<name>A0ABQ8CL90_BRANA</name>
<evidence type="ECO:0000256" key="2">
    <source>
        <dbReference type="SAM" id="Phobius"/>
    </source>
</evidence>
<organism evidence="3 4">
    <name type="scientific">Brassica napus</name>
    <name type="common">Rape</name>
    <dbReference type="NCBI Taxonomy" id="3708"/>
    <lineage>
        <taxon>Eukaryota</taxon>
        <taxon>Viridiplantae</taxon>
        <taxon>Streptophyta</taxon>
        <taxon>Embryophyta</taxon>
        <taxon>Tracheophyta</taxon>
        <taxon>Spermatophyta</taxon>
        <taxon>Magnoliopsida</taxon>
        <taxon>eudicotyledons</taxon>
        <taxon>Gunneridae</taxon>
        <taxon>Pentapetalae</taxon>
        <taxon>rosids</taxon>
        <taxon>malvids</taxon>
        <taxon>Brassicales</taxon>
        <taxon>Brassicaceae</taxon>
        <taxon>Brassiceae</taxon>
        <taxon>Brassica</taxon>
    </lineage>
</organism>
<feature type="region of interest" description="Disordered" evidence="1">
    <location>
        <begin position="177"/>
        <end position="196"/>
    </location>
</feature>
<keyword evidence="2" id="KW-1133">Transmembrane helix</keyword>
<protein>
    <submittedName>
        <fullName evidence="3">Uncharacterized protein</fullName>
    </submittedName>
</protein>